<dbReference type="GeneID" id="100209351"/>
<evidence type="ECO:0000256" key="2">
    <source>
        <dbReference type="ARBA" id="ARBA00009533"/>
    </source>
</evidence>
<dbReference type="InterPro" id="IPR015424">
    <property type="entry name" value="PyrdxlP-dep_Trfase"/>
</dbReference>
<keyword evidence="4 6" id="KW-0663">Pyridoxal phosphate</keyword>
<organism evidence="7 9">
    <name type="scientific">Hydra vulgaris</name>
    <name type="common">Hydra</name>
    <name type="synonym">Hydra attenuata</name>
    <dbReference type="NCBI Taxonomy" id="6087"/>
    <lineage>
        <taxon>Eukaryota</taxon>
        <taxon>Metazoa</taxon>
        <taxon>Cnidaria</taxon>
        <taxon>Hydrozoa</taxon>
        <taxon>Hydroidolina</taxon>
        <taxon>Anthoathecata</taxon>
        <taxon>Aplanulata</taxon>
        <taxon>Hydridae</taxon>
        <taxon>Hydra</taxon>
    </lineage>
</organism>
<evidence type="ECO:0000256" key="6">
    <source>
        <dbReference type="RuleBase" id="RU000382"/>
    </source>
</evidence>
<evidence type="ECO:0000313" key="7">
    <source>
        <dbReference type="Proteomes" id="UP001652625"/>
    </source>
</evidence>
<dbReference type="Pfam" id="PF00282">
    <property type="entry name" value="Pyridoxal_deC"/>
    <property type="match status" value="1"/>
</dbReference>
<gene>
    <name evidence="8 9" type="primary">LOC100209351</name>
</gene>
<dbReference type="PANTHER" id="PTHR45677:SF8">
    <property type="entry name" value="CYSTEINE SULFINIC ACID DECARBOXYLASE"/>
    <property type="match status" value="1"/>
</dbReference>
<dbReference type="Gene3D" id="3.90.1150.170">
    <property type="match status" value="1"/>
</dbReference>
<keyword evidence="7" id="KW-1185">Reference proteome</keyword>
<comment type="cofactor">
    <cofactor evidence="1 6">
        <name>pyridoxal 5'-phosphate</name>
        <dbReference type="ChEBI" id="CHEBI:597326"/>
    </cofactor>
</comment>
<evidence type="ECO:0000256" key="1">
    <source>
        <dbReference type="ARBA" id="ARBA00001933"/>
    </source>
</evidence>
<dbReference type="InterPro" id="IPR002129">
    <property type="entry name" value="PyrdxlP-dep_de-COase"/>
</dbReference>
<sequence>MATHFQPLNDDLNNQKSTKCYYDTKFHTDLLPNVNSSKDTESYINEFVKKLVSFLTISNNRNEKIIDFMTPEELMKLFDFSLPDSKSSLGDVLQAIDTILKFVVKTAHPRFFNQLWAGVDVNCLLGDWMASVTNTTMYTFEMSPVYILMEKFIIEKFLTVVGYENGDGFFFPGGSLSNMEAIVLARHKRCPNFRRTGYNEKKLVLFTSEEAHYSIVKSAAMIGIGIDNITIIKTDEQGKLVVSDLEVEVQKTIKNGAEPFCVCATAGTTVVGAFDPFNEIADICEKYNLWMHIDACWGGASLLSKKHKHLMNGAHRADSISWNPHKMMNVLLQSSILLTKEKDLFRVQNSLNASYLFQKDKLLYDVSWDIGDNTFQCGRHNDILKLWLMWKAKGTSGIEEQIDQAFSNAKYLSNAIKNKENFKLLFEPESCNVCFHYIPPSLLSISDHAERTSRLSQVCPMIKKHMTLEGTLMINYQPLKEHCNFFRMITVNPAATQSDMDFVLEEIERLGKDL</sequence>
<evidence type="ECO:0000256" key="4">
    <source>
        <dbReference type="ARBA" id="ARBA00022898"/>
    </source>
</evidence>
<evidence type="ECO:0000313" key="9">
    <source>
        <dbReference type="RefSeq" id="XP_065666982.1"/>
    </source>
</evidence>
<dbReference type="Proteomes" id="UP001652625">
    <property type="component" value="Chromosome 11"/>
</dbReference>
<name>A0ABM4CYF3_HYDVU</name>
<keyword evidence="3" id="KW-0210">Decarboxylase</keyword>
<keyword evidence="5 6" id="KW-0456">Lyase</keyword>
<evidence type="ECO:0000313" key="8">
    <source>
        <dbReference type="RefSeq" id="XP_065666980.1"/>
    </source>
</evidence>
<evidence type="ECO:0000256" key="5">
    <source>
        <dbReference type="ARBA" id="ARBA00023239"/>
    </source>
</evidence>
<dbReference type="Gene3D" id="3.40.640.10">
    <property type="entry name" value="Type I PLP-dependent aspartate aminotransferase-like (Major domain)"/>
    <property type="match status" value="1"/>
</dbReference>
<protein>
    <submittedName>
        <fullName evidence="8 9">Glutamate decarboxylase 1 isoform X4</fullName>
    </submittedName>
</protein>
<comment type="similarity">
    <text evidence="2 6">Belongs to the group II decarboxylase family.</text>
</comment>
<dbReference type="InterPro" id="IPR015421">
    <property type="entry name" value="PyrdxlP-dep_Trfase_major"/>
</dbReference>
<reference evidence="8 9" key="1">
    <citation type="submission" date="2025-05" db="UniProtKB">
        <authorList>
            <consortium name="RefSeq"/>
        </authorList>
    </citation>
    <scope>IDENTIFICATION</scope>
</reference>
<evidence type="ECO:0000256" key="3">
    <source>
        <dbReference type="ARBA" id="ARBA00022793"/>
    </source>
</evidence>
<dbReference type="PANTHER" id="PTHR45677">
    <property type="entry name" value="GLUTAMATE DECARBOXYLASE-RELATED"/>
    <property type="match status" value="1"/>
</dbReference>
<dbReference type="RefSeq" id="XP_065666982.1">
    <property type="nucleotide sequence ID" value="XM_065810910.1"/>
</dbReference>
<dbReference type="SUPFAM" id="SSF53383">
    <property type="entry name" value="PLP-dependent transferases"/>
    <property type="match status" value="1"/>
</dbReference>
<dbReference type="RefSeq" id="XP_065666980.1">
    <property type="nucleotide sequence ID" value="XM_065810908.1"/>
</dbReference>
<accession>A0ABM4CYF3</accession>
<proteinExistence type="inferred from homology"/>